<dbReference type="Proteomes" id="UP000621510">
    <property type="component" value="Unassembled WGS sequence"/>
</dbReference>
<dbReference type="RefSeq" id="WP_201854425.1">
    <property type="nucleotide sequence ID" value="NZ_JAERRG010000013.1"/>
</dbReference>
<dbReference type="SUPFAM" id="SSF47413">
    <property type="entry name" value="lambda repressor-like DNA-binding domains"/>
    <property type="match status" value="1"/>
</dbReference>
<dbReference type="InterPro" id="IPR010982">
    <property type="entry name" value="Lambda_DNA-bd_dom_sf"/>
</dbReference>
<dbReference type="InterPro" id="IPR052345">
    <property type="entry name" value="Rad_response_metalloprotease"/>
</dbReference>
<dbReference type="InterPro" id="IPR001387">
    <property type="entry name" value="Cro/C1-type_HTH"/>
</dbReference>
<sequence length="395" mass="43087">MDETVTDRVRKVIGAADLQQAAFAECVGLTPDKLSKSLSGRRRFTSLDLARIAELGQTTVDWLLTGREPQRPAFAARASGSFSDSDDGLALKDLVHRFTTAYDVLDLMGRSRSLPALPRPKADLERYVDQGEELALDALTALSAHGVASVAACETSDLAHALEEHFGIDVAQTDLPHGLDGAAWQTDHFRLVLLARTGVWTRQRFTLAHELGHILARDAQEMRTETHLAPGRQKDHTEIRANVFAANFLMPQAEIHAEVDAESVESGLSDDAFRALVVRFKVSPSALAARLHQLGLVTPDARNRLRGVTTEMCHLLTQRADLHEKRVAAAQARRLPLGPARGLYEGYLAGDTTLRPLAAYFGMDPDELRDALEPGLSAVTVPAADTEKGDLIFQP</sequence>
<dbReference type="CDD" id="cd00093">
    <property type="entry name" value="HTH_XRE"/>
    <property type="match status" value="1"/>
</dbReference>
<feature type="domain" description="HTH cro/C1-type" evidence="2">
    <location>
        <begin position="8"/>
        <end position="63"/>
    </location>
</feature>
<accession>A0ABS1PVT8</accession>
<dbReference type="PANTHER" id="PTHR43236:SF1">
    <property type="entry name" value="BLL7220 PROTEIN"/>
    <property type="match status" value="1"/>
</dbReference>
<dbReference type="Pfam" id="PF06114">
    <property type="entry name" value="Peptidase_M78"/>
    <property type="match status" value="1"/>
</dbReference>
<organism evidence="3 4">
    <name type="scientific">Streptomyces endocoffeicus</name>
    <dbReference type="NCBI Taxonomy" id="2898945"/>
    <lineage>
        <taxon>Bacteria</taxon>
        <taxon>Bacillati</taxon>
        <taxon>Actinomycetota</taxon>
        <taxon>Actinomycetes</taxon>
        <taxon>Kitasatosporales</taxon>
        <taxon>Streptomycetaceae</taxon>
        <taxon>Streptomyces</taxon>
    </lineage>
</organism>
<evidence type="ECO:0000313" key="3">
    <source>
        <dbReference type="EMBL" id="MBL1116539.1"/>
    </source>
</evidence>
<evidence type="ECO:0000256" key="1">
    <source>
        <dbReference type="ARBA" id="ARBA00007227"/>
    </source>
</evidence>
<reference evidence="3 4" key="1">
    <citation type="submission" date="2021-01" db="EMBL/GenBank/DDBJ databases">
        <title>WGS of actinomycetes isolated from Thailand.</title>
        <authorList>
            <person name="Thawai C."/>
        </authorList>
    </citation>
    <scope>NUCLEOTIDE SEQUENCE [LARGE SCALE GENOMIC DNA]</scope>
    <source>
        <strain evidence="3 4">CA3R110</strain>
    </source>
</reference>
<dbReference type="InterPro" id="IPR010359">
    <property type="entry name" value="IrrE_HExxH"/>
</dbReference>
<dbReference type="EMBL" id="JAERRG010000013">
    <property type="protein sequence ID" value="MBL1116539.1"/>
    <property type="molecule type" value="Genomic_DNA"/>
</dbReference>
<proteinExistence type="inferred from homology"/>
<gene>
    <name evidence="3" type="ORF">JK364_29720</name>
</gene>
<protein>
    <submittedName>
        <fullName evidence="3">ImmA/IrrE family metallo-endopeptidase</fullName>
    </submittedName>
</protein>
<evidence type="ECO:0000313" key="4">
    <source>
        <dbReference type="Proteomes" id="UP000621510"/>
    </source>
</evidence>
<comment type="similarity">
    <text evidence="1">Belongs to the short-chain fatty acyl-CoA assimilation regulator (ScfR) family.</text>
</comment>
<dbReference type="PANTHER" id="PTHR43236">
    <property type="entry name" value="ANTITOXIN HIGA1"/>
    <property type="match status" value="1"/>
</dbReference>
<name>A0ABS1PVT8_9ACTN</name>
<dbReference type="Gene3D" id="1.10.260.40">
    <property type="entry name" value="lambda repressor-like DNA-binding domains"/>
    <property type="match status" value="1"/>
</dbReference>
<dbReference type="SMART" id="SM00530">
    <property type="entry name" value="HTH_XRE"/>
    <property type="match status" value="1"/>
</dbReference>
<comment type="caution">
    <text evidence="3">The sequence shown here is derived from an EMBL/GenBank/DDBJ whole genome shotgun (WGS) entry which is preliminary data.</text>
</comment>
<evidence type="ECO:0000259" key="2">
    <source>
        <dbReference type="SMART" id="SM00530"/>
    </source>
</evidence>
<dbReference type="Gene3D" id="1.10.10.2910">
    <property type="match status" value="1"/>
</dbReference>
<keyword evidence="4" id="KW-1185">Reference proteome</keyword>